<proteinExistence type="predicted"/>
<sequence>MNPFQELQTGDSVQRQICRELTESGILKQAARFSPVICGTFPLGIYTPGSDVDLLMEADDLDEWEGVMTRIGAADFKTRSWQDVPVRKTTLLFRRLRIECIAQPLPVRRQRAYQHMQIEYRLLQEDTELRSAVMKLRRRGWKTETAFCRLLSLDETDPYESLLHYGRKKQFLF</sequence>
<name>A0A2P6MLE7_ALKUR</name>
<dbReference type="Proteomes" id="UP000243650">
    <property type="component" value="Unassembled WGS sequence"/>
</dbReference>
<reference evidence="1 2" key="1">
    <citation type="submission" date="2018-03" db="EMBL/GenBank/DDBJ databases">
        <title>Bacillus urumqiensis sp. nov., a moderately haloalkaliphilic bacterium isolated from a salt lake.</title>
        <authorList>
            <person name="Zhao B."/>
            <person name="Liao Z."/>
        </authorList>
    </citation>
    <scope>NUCLEOTIDE SEQUENCE [LARGE SCALE GENOMIC DNA]</scope>
    <source>
        <strain evidence="1 2">BZ-SZ-XJ18</strain>
    </source>
</reference>
<gene>
    <name evidence="1" type="ORF">C6I21_00600</name>
</gene>
<dbReference type="InterPro" id="IPR025365">
    <property type="entry name" value="DUF4269"/>
</dbReference>
<evidence type="ECO:0000313" key="1">
    <source>
        <dbReference type="EMBL" id="PRO67101.1"/>
    </source>
</evidence>
<keyword evidence="2" id="KW-1185">Reference proteome</keyword>
<dbReference type="Pfam" id="PF14091">
    <property type="entry name" value="DUF4269"/>
    <property type="match status" value="1"/>
</dbReference>
<evidence type="ECO:0000313" key="2">
    <source>
        <dbReference type="Proteomes" id="UP000243650"/>
    </source>
</evidence>
<dbReference type="RefSeq" id="WP_105957487.1">
    <property type="nucleotide sequence ID" value="NZ_PVNS01000001.1"/>
</dbReference>
<organism evidence="1 2">
    <name type="scientific">Alkalicoccus urumqiensis</name>
    <name type="common">Bacillus urumqiensis</name>
    <dbReference type="NCBI Taxonomy" id="1548213"/>
    <lineage>
        <taxon>Bacteria</taxon>
        <taxon>Bacillati</taxon>
        <taxon>Bacillota</taxon>
        <taxon>Bacilli</taxon>
        <taxon>Bacillales</taxon>
        <taxon>Bacillaceae</taxon>
        <taxon>Alkalicoccus</taxon>
    </lineage>
</organism>
<accession>A0A2P6MLE7</accession>
<dbReference type="AlphaFoldDB" id="A0A2P6MLE7"/>
<evidence type="ECO:0008006" key="3">
    <source>
        <dbReference type="Google" id="ProtNLM"/>
    </source>
</evidence>
<comment type="caution">
    <text evidence="1">The sequence shown here is derived from an EMBL/GenBank/DDBJ whole genome shotgun (WGS) entry which is preliminary data.</text>
</comment>
<dbReference type="OrthoDB" id="6402248at2"/>
<protein>
    <recommendedName>
        <fullName evidence="3">DUF4269 domain-containing protein</fullName>
    </recommendedName>
</protein>
<dbReference type="EMBL" id="PVNS01000001">
    <property type="protein sequence ID" value="PRO67101.1"/>
    <property type="molecule type" value="Genomic_DNA"/>
</dbReference>